<dbReference type="OrthoDB" id="9807318at2"/>
<protein>
    <recommendedName>
        <fullName evidence="8">GTPase Obg</fullName>
        <ecNumber evidence="8">3.6.5.-</ecNumber>
    </recommendedName>
    <alternativeName>
        <fullName evidence="8">GTP-binding protein Obg</fullName>
    </alternativeName>
</protein>
<evidence type="ECO:0000256" key="5">
    <source>
        <dbReference type="ARBA" id="ARBA00022801"/>
    </source>
</evidence>
<dbReference type="PIRSF" id="PIRSF002401">
    <property type="entry name" value="GTP_bd_Obg/CgtA"/>
    <property type="match status" value="1"/>
</dbReference>
<dbReference type="InterPro" id="IPR006169">
    <property type="entry name" value="GTP1_OBG_dom"/>
</dbReference>
<dbReference type="Gene3D" id="2.70.210.12">
    <property type="entry name" value="GTP1/OBG domain"/>
    <property type="match status" value="1"/>
</dbReference>
<keyword evidence="5 8" id="KW-0378">Hydrolase</keyword>
<dbReference type="GO" id="GO:0000287">
    <property type="term" value="F:magnesium ion binding"/>
    <property type="evidence" value="ECO:0007669"/>
    <property type="project" value="InterPro"/>
</dbReference>
<dbReference type="GO" id="GO:0005525">
    <property type="term" value="F:GTP binding"/>
    <property type="evidence" value="ECO:0007669"/>
    <property type="project" value="UniProtKB-UniRule"/>
</dbReference>
<dbReference type="AlphaFoldDB" id="H1XUU6"/>
<accession>H1XUU6</accession>
<evidence type="ECO:0000256" key="2">
    <source>
        <dbReference type="ARBA" id="ARBA00022490"/>
    </source>
</evidence>
<dbReference type="EC" id="3.6.5.-" evidence="8"/>
<evidence type="ECO:0000313" key="12">
    <source>
        <dbReference type="EMBL" id="APF17549.1"/>
    </source>
</evidence>
<dbReference type="SUPFAM" id="SSF82051">
    <property type="entry name" value="Obg GTP-binding protein N-terminal domain"/>
    <property type="match status" value="1"/>
</dbReference>
<evidence type="ECO:0000256" key="8">
    <source>
        <dbReference type="HAMAP-Rule" id="MF_01454"/>
    </source>
</evidence>
<dbReference type="PRINTS" id="PR00326">
    <property type="entry name" value="GTP1OBG"/>
</dbReference>
<keyword evidence="6 8" id="KW-0460">Magnesium</keyword>
<dbReference type="InterPro" id="IPR036726">
    <property type="entry name" value="GTP1_OBG_dom_sf"/>
</dbReference>
<dbReference type="NCBIfam" id="NF008955">
    <property type="entry name" value="PRK12297.1"/>
    <property type="match status" value="1"/>
</dbReference>
<feature type="domain" description="Obg" evidence="11">
    <location>
        <begin position="1"/>
        <end position="158"/>
    </location>
</feature>
<feature type="binding site" evidence="8">
    <location>
        <begin position="165"/>
        <end position="172"/>
    </location>
    <ligand>
        <name>GTP</name>
        <dbReference type="ChEBI" id="CHEBI:37565"/>
    </ligand>
</feature>
<evidence type="ECO:0000256" key="6">
    <source>
        <dbReference type="ARBA" id="ARBA00022842"/>
    </source>
</evidence>
<comment type="subcellular location">
    <subcellularLocation>
        <location evidence="8">Cytoplasm</location>
    </subcellularLocation>
</comment>
<dbReference type="HAMAP" id="MF_01454">
    <property type="entry name" value="GTPase_Obg"/>
    <property type="match status" value="1"/>
</dbReference>
<dbReference type="InterPro" id="IPR031167">
    <property type="entry name" value="G_OBG"/>
</dbReference>
<keyword evidence="2 8" id="KW-0963">Cytoplasm</keyword>
<dbReference type="GO" id="GO:0003924">
    <property type="term" value="F:GTPase activity"/>
    <property type="evidence" value="ECO:0007669"/>
    <property type="project" value="UniProtKB-UniRule"/>
</dbReference>
<dbReference type="HOGENOM" id="CLU_011747_2_3_0"/>
<dbReference type="EMBL" id="CM001402">
    <property type="protein sequence ID" value="EHO41645.1"/>
    <property type="molecule type" value="Genomic_DNA"/>
</dbReference>
<feature type="binding site" evidence="8">
    <location>
        <position position="172"/>
    </location>
    <ligand>
        <name>Mg(2+)</name>
        <dbReference type="ChEBI" id="CHEBI:18420"/>
    </ligand>
</feature>
<dbReference type="Proteomes" id="UP000004671">
    <property type="component" value="Chromosome"/>
</dbReference>
<feature type="binding site" evidence="8">
    <location>
        <begin position="190"/>
        <end position="194"/>
    </location>
    <ligand>
        <name>GTP</name>
        <dbReference type="ChEBI" id="CHEBI:37565"/>
    </ligand>
</feature>
<keyword evidence="7 8" id="KW-0342">GTP-binding</keyword>
<dbReference type="GO" id="GO:0043022">
    <property type="term" value="F:ribosome binding"/>
    <property type="evidence" value="ECO:0007669"/>
    <property type="project" value="UniProtKB-ARBA"/>
</dbReference>
<evidence type="ECO:0000313" key="13">
    <source>
        <dbReference type="EMBL" id="EHO41645.1"/>
    </source>
</evidence>
<dbReference type="GO" id="GO:0005737">
    <property type="term" value="C:cytoplasm"/>
    <property type="evidence" value="ECO:0007669"/>
    <property type="project" value="UniProtKB-SubCell"/>
</dbReference>
<evidence type="ECO:0000259" key="11">
    <source>
        <dbReference type="PROSITE" id="PS51883"/>
    </source>
</evidence>
<dbReference type="PANTHER" id="PTHR11702">
    <property type="entry name" value="DEVELOPMENTALLY REGULATED GTP-BINDING PROTEIN-RELATED"/>
    <property type="match status" value="1"/>
</dbReference>
<dbReference type="PANTHER" id="PTHR11702:SF31">
    <property type="entry name" value="MITOCHONDRIAL RIBOSOME-ASSOCIATED GTPASE 2"/>
    <property type="match status" value="1"/>
</dbReference>
<dbReference type="InParanoid" id="H1XUU6"/>
<dbReference type="FunFam" id="2.70.210.12:FF:000001">
    <property type="entry name" value="GTPase Obg"/>
    <property type="match status" value="1"/>
</dbReference>
<dbReference type="eggNOG" id="COG0536">
    <property type="taxonomic scope" value="Bacteria"/>
</dbReference>
<dbReference type="KEGG" id="caby:Cabys_798"/>
<evidence type="ECO:0000256" key="9">
    <source>
        <dbReference type="SAM" id="MobiDB-lite"/>
    </source>
</evidence>
<sequence>MFIDYVKIHVIGGYGGSGATSFRREKFVPKGGPDGGDGGRGGSVILRGNKHLRTLQDYSYHKLYKAGRGQHGMGSNKHGRKGKDIVLEVPLGTIVKDAESGQVLGDIVEDGQEIVVARGGRGGRGNARFATPTHRSPREWEPGEPGEDRWIELELKLIADIGLVGLPNAGKSTLLSRISQARPKIADYPFTTLEPNLGIVAYRDYIHFVVADIPGLIEGAHQGKGLGIQFLKHIERTRAIAYLIDSADPEPVKTFETLYNELQAYSASLIKKPALIVLTKKDLQTDDFSPPDFGNGLPVLFISAVRGDHLEELKDQFYNLIQQADKIDNMG</sequence>
<dbReference type="Gene3D" id="3.40.50.300">
    <property type="entry name" value="P-loop containing nucleotide triphosphate hydrolases"/>
    <property type="match status" value="1"/>
</dbReference>
<proteinExistence type="inferred from homology"/>
<dbReference type="InterPro" id="IPR045086">
    <property type="entry name" value="OBG_GTPase"/>
</dbReference>
<name>H1XUU6_CALAY</name>
<reference evidence="13 14" key="1">
    <citation type="submission" date="2011-09" db="EMBL/GenBank/DDBJ databases">
        <title>The permanent draft genome of Caldithrix abyssi DSM 13497.</title>
        <authorList>
            <consortium name="US DOE Joint Genome Institute (JGI-PGF)"/>
            <person name="Lucas S."/>
            <person name="Han J."/>
            <person name="Lapidus A."/>
            <person name="Bruce D."/>
            <person name="Goodwin L."/>
            <person name="Pitluck S."/>
            <person name="Peters L."/>
            <person name="Kyrpides N."/>
            <person name="Mavromatis K."/>
            <person name="Ivanova N."/>
            <person name="Mikhailova N."/>
            <person name="Chertkov O."/>
            <person name="Detter J.C."/>
            <person name="Tapia R."/>
            <person name="Han C."/>
            <person name="Land M."/>
            <person name="Hauser L."/>
            <person name="Markowitz V."/>
            <person name="Cheng J.-F."/>
            <person name="Hugenholtz P."/>
            <person name="Woyke T."/>
            <person name="Wu D."/>
            <person name="Spring S."/>
            <person name="Brambilla E."/>
            <person name="Klenk H.-P."/>
            <person name="Eisen J.A."/>
        </authorList>
    </citation>
    <scope>NUCLEOTIDE SEQUENCE [LARGE SCALE GENOMIC DNA]</scope>
    <source>
        <strain evidence="13 14">DSM 13497</strain>
    </source>
</reference>
<evidence type="ECO:0000259" key="10">
    <source>
        <dbReference type="PROSITE" id="PS51710"/>
    </source>
</evidence>
<keyword evidence="3 8" id="KW-0479">Metal-binding</keyword>
<comment type="subunit">
    <text evidence="8">Monomer.</text>
</comment>
<feature type="compositionally biased region" description="Basic and acidic residues" evidence="9">
    <location>
        <begin position="136"/>
        <end position="145"/>
    </location>
</feature>
<dbReference type="RefSeq" id="WP_006928811.1">
    <property type="nucleotide sequence ID" value="NZ_CM001402.1"/>
</dbReference>
<feature type="domain" description="OBG-type G" evidence="10">
    <location>
        <begin position="159"/>
        <end position="322"/>
    </location>
</feature>
<comment type="function">
    <text evidence="8">An essential GTPase which binds GTP, GDP and possibly (p)ppGpp with moderate affinity, with high nucleotide exchange rates and a fairly low GTP hydrolysis rate. Plays a role in control of the cell cycle, stress response, ribosome biogenesis and in those bacteria that undergo differentiation, in morphogenesis control.</text>
</comment>
<dbReference type="PROSITE" id="PS00905">
    <property type="entry name" value="GTP1_OBG"/>
    <property type="match status" value="1"/>
</dbReference>
<reference evidence="12 15" key="2">
    <citation type="submission" date="2016-11" db="EMBL/GenBank/DDBJ databases">
        <title>Genomic analysis of Caldithrix abyssi and proposal of a novel bacterial phylum Caldithrichaeota.</title>
        <authorList>
            <person name="Kublanov I."/>
            <person name="Sigalova O."/>
            <person name="Gavrilov S."/>
            <person name="Lebedinsky A."/>
            <person name="Ivanova N."/>
            <person name="Daum C."/>
            <person name="Reddy T."/>
            <person name="Klenk H.P."/>
            <person name="Goker M."/>
            <person name="Reva O."/>
            <person name="Miroshnichenko M."/>
            <person name="Kyprides N."/>
            <person name="Woyke T."/>
            <person name="Gelfand M."/>
        </authorList>
    </citation>
    <scope>NUCLEOTIDE SEQUENCE [LARGE SCALE GENOMIC DNA]</scope>
    <source>
        <strain evidence="12 15">LF13</strain>
    </source>
</reference>
<feature type="binding site" evidence="8">
    <location>
        <begin position="279"/>
        <end position="282"/>
    </location>
    <ligand>
        <name>GTP</name>
        <dbReference type="ChEBI" id="CHEBI:37565"/>
    </ligand>
</feature>
<dbReference type="Proteomes" id="UP000183868">
    <property type="component" value="Chromosome"/>
</dbReference>
<dbReference type="InterPro" id="IPR006074">
    <property type="entry name" value="GTP1-OBG_CS"/>
</dbReference>
<dbReference type="Pfam" id="PF01018">
    <property type="entry name" value="GTP1_OBG"/>
    <property type="match status" value="1"/>
</dbReference>
<evidence type="ECO:0000313" key="15">
    <source>
        <dbReference type="Proteomes" id="UP000183868"/>
    </source>
</evidence>
<dbReference type="PaxDb" id="880073-Calab_2033"/>
<feature type="binding site" evidence="8">
    <location>
        <begin position="303"/>
        <end position="305"/>
    </location>
    <ligand>
        <name>GTP</name>
        <dbReference type="ChEBI" id="CHEBI:37565"/>
    </ligand>
</feature>
<keyword evidence="4 8" id="KW-0547">Nucleotide-binding</keyword>
<dbReference type="InterPro" id="IPR027417">
    <property type="entry name" value="P-loop_NTPase"/>
</dbReference>
<dbReference type="PROSITE" id="PS51883">
    <property type="entry name" value="OBG"/>
    <property type="match status" value="1"/>
</dbReference>
<feature type="binding site" evidence="8">
    <location>
        <position position="192"/>
    </location>
    <ligand>
        <name>Mg(2+)</name>
        <dbReference type="ChEBI" id="CHEBI:18420"/>
    </ligand>
</feature>
<dbReference type="FunCoup" id="H1XUU6">
    <property type="interactions" value="516"/>
</dbReference>
<dbReference type="CDD" id="cd01898">
    <property type="entry name" value="Obg"/>
    <property type="match status" value="1"/>
</dbReference>
<evidence type="ECO:0000256" key="1">
    <source>
        <dbReference type="ARBA" id="ARBA00007699"/>
    </source>
</evidence>
<evidence type="ECO:0000256" key="7">
    <source>
        <dbReference type="ARBA" id="ARBA00023134"/>
    </source>
</evidence>
<dbReference type="InterPro" id="IPR014100">
    <property type="entry name" value="GTP-bd_Obg/CgtA"/>
</dbReference>
<evidence type="ECO:0000313" key="14">
    <source>
        <dbReference type="Proteomes" id="UP000004671"/>
    </source>
</evidence>
<feature type="binding site" evidence="8">
    <location>
        <begin position="212"/>
        <end position="215"/>
    </location>
    <ligand>
        <name>GTP</name>
        <dbReference type="ChEBI" id="CHEBI:37565"/>
    </ligand>
</feature>
<dbReference type="EMBL" id="CP018099">
    <property type="protein sequence ID" value="APF17549.1"/>
    <property type="molecule type" value="Genomic_DNA"/>
</dbReference>
<dbReference type="InterPro" id="IPR006073">
    <property type="entry name" value="GTP-bd"/>
</dbReference>
<organism evidence="13 14">
    <name type="scientific">Caldithrix abyssi DSM 13497</name>
    <dbReference type="NCBI Taxonomy" id="880073"/>
    <lineage>
        <taxon>Bacteria</taxon>
        <taxon>Pseudomonadati</taxon>
        <taxon>Calditrichota</taxon>
        <taxon>Calditrichia</taxon>
        <taxon>Calditrichales</taxon>
        <taxon>Calditrichaceae</taxon>
        <taxon>Caldithrix</taxon>
    </lineage>
</organism>
<dbReference type="PROSITE" id="PS51710">
    <property type="entry name" value="G_OBG"/>
    <property type="match status" value="1"/>
</dbReference>
<dbReference type="Pfam" id="PF01926">
    <property type="entry name" value="MMR_HSR1"/>
    <property type="match status" value="1"/>
</dbReference>
<evidence type="ECO:0000256" key="3">
    <source>
        <dbReference type="ARBA" id="ARBA00022723"/>
    </source>
</evidence>
<dbReference type="NCBIfam" id="NF008956">
    <property type="entry name" value="PRK12299.1"/>
    <property type="match status" value="1"/>
</dbReference>
<gene>
    <name evidence="8" type="primary">obg</name>
    <name evidence="12" type="ORF">Cabys_798</name>
    <name evidence="13" type="ORF">Calab_2033</name>
</gene>
<dbReference type="SUPFAM" id="SSF52540">
    <property type="entry name" value="P-loop containing nucleoside triphosphate hydrolases"/>
    <property type="match status" value="1"/>
</dbReference>
<dbReference type="GO" id="GO:0042254">
    <property type="term" value="P:ribosome biogenesis"/>
    <property type="evidence" value="ECO:0007669"/>
    <property type="project" value="UniProtKB-UniRule"/>
</dbReference>
<evidence type="ECO:0000256" key="4">
    <source>
        <dbReference type="ARBA" id="ARBA00022741"/>
    </source>
</evidence>
<comment type="similarity">
    <text evidence="1 8">Belongs to the TRAFAC class OBG-HflX-like GTPase superfamily. OBG GTPase family.</text>
</comment>
<dbReference type="STRING" id="880073.Cabys_798"/>
<dbReference type="NCBIfam" id="TIGR02729">
    <property type="entry name" value="Obg_CgtA"/>
    <property type="match status" value="1"/>
</dbReference>
<comment type="cofactor">
    <cofactor evidence="8">
        <name>Mg(2+)</name>
        <dbReference type="ChEBI" id="CHEBI:18420"/>
    </cofactor>
</comment>
<keyword evidence="14" id="KW-1185">Reference proteome</keyword>
<feature type="region of interest" description="Disordered" evidence="9">
    <location>
        <begin position="119"/>
        <end position="145"/>
    </location>
</feature>